<dbReference type="Pfam" id="PF14300">
    <property type="entry name" value="DMP19"/>
    <property type="match status" value="1"/>
</dbReference>
<dbReference type="OrthoDB" id="9255678at2"/>
<keyword evidence="3" id="KW-1185">Reference proteome</keyword>
<evidence type="ECO:0000259" key="1">
    <source>
        <dbReference type="Pfam" id="PF14300"/>
    </source>
</evidence>
<reference evidence="2 3" key="1">
    <citation type="submission" date="2019-07" db="EMBL/GenBank/DDBJ databases">
        <title>Caenimonas sedimenti sp. nov., isolated from activated sludge.</title>
        <authorList>
            <person name="Xu J."/>
        </authorList>
    </citation>
    <scope>NUCLEOTIDE SEQUENCE [LARGE SCALE GENOMIC DNA]</scope>
    <source>
        <strain evidence="2 3">HX-9-20</strain>
    </source>
</reference>
<feature type="domain" description="DNA mimic protein DMP19 C-terminal" evidence="1">
    <location>
        <begin position="25"/>
        <end position="140"/>
    </location>
</feature>
<gene>
    <name evidence="2" type="ORF">FN976_04700</name>
</gene>
<dbReference type="RefSeq" id="WP_145891519.1">
    <property type="nucleotide sequence ID" value="NZ_VOBQ01000004.1"/>
</dbReference>
<accession>A0A562ZV35</accession>
<name>A0A562ZV35_9BURK</name>
<evidence type="ECO:0000313" key="3">
    <source>
        <dbReference type="Proteomes" id="UP000318199"/>
    </source>
</evidence>
<proteinExistence type="predicted"/>
<protein>
    <submittedName>
        <fullName evidence="2">DUF4375 domain-containing protein</fullName>
    </submittedName>
</protein>
<organism evidence="2 3">
    <name type="scientific">Caenimonas sedimenti</name>
    <dbReference type="NCBI Taxonomy" id="2596921"/>
    <lineage>
        <taxon>Bacteria</taxon>
        <taxon>Pseudomonadati</taxon>
        <taxon>Pseudomonadota</taxon>
        <taxon>Betaproteobacteria</taxon>
        <taxon>Burkholderiales</taxon>
        <taxon>Comamonadaceae</taxon>
        <taxon>Caenimonas</taxon>
    </lineage>
</organism>
<evidence type="ECO:0000313" key="2">
    <source>
        <dbReference type="EMBL" id="TWO72024.1"/>
    </source>
</evidence>
<dbReference type="Proteomes" id="UP000318199">
    <property type="component" value="Unassembled WGS sequence"/>
</dbReference>
<dbReference type="AlphaFoldDB" id="A0A562ZV35"/>
<dbReference type="InterPro" id="IPR025402">
    <property type="entry name" value="DMP19_C"/>
</dbReference>
<dbReference type="EMBL" id="VOBQ01000004">
    <property type="protein sequence ID" value="TWO72024.1"/>
    <property type="molecule type" value="Genomic_DNA"/>
</dbReference>
<sequence length="149" mass="16566">MNEWLLGAPYDHAVACLARAGGDLEALPVEVQTLLVVESAQTMIETGGLAYFYETDFPNNPPYALYVDAYRRIGAEAAAADLEASLNMFPFAEPHLFEPLRQLWLEKLAADPEGAFNRLGTRIAGDETVWVKLQEYVERNADAFRAVSR</sequence>
<comment type="caution">
    <text evidence="2">The sequence shown here is derived from an EMBL/GenBank/DDBJ whole genome shotgun (WGS) entry which is preliminary data.</text>
</comment>
<dbReference type="Gene3D" id="1.20.1420.60">
    <property type="match status" value="1"/>
</dbReference>